<dbReference type="PANTHER" id="PTHR48100:SF51">
    <property type="entry name" value="PHOSPHOGLYCERATE MUTASE"/>
    <property type="match status" value="1"/>
</dbReference>
<organism evidence="2 3">
    <name type="scientific">Desertihabitans brevis</name>
    <dbReference type="NCBI Taxonomy" id="2268447"/>
    <lineage>
        <taxon>Bacteria</taxon>
        <taxon>Bacillati</taxon>
        <taxon>Actinomycetota</taxon>
        <taxon>Actinomycetes</taxon>
        <taxon>Propionibacteriales</taxon>
        <taxon>Propionibacteriaceae</taxon>
        <taxon>Desertihabitans</taxon>
    </lineage>
</organism>
<feature type="compositionally biased region" description="Pro residues" evidence="1">
    <location>
        <begin position="1"/>
        <end position="11"/>
    </location>
</feature>
<accession>A0A367YVV3</accession>
<reference evidence="2 3" key="1">
    <citation type="submission" date="2018-07" db="EMBL/GenBank/DDBJ databases">
        <title>Desertimonas flava gen. nov. sp. nov.</title>
        <authorList>
            <person name="Liu S."/>
        </authorList>
    </citation>
    <scope>NUCLEOTIDE SEQUENCE [LARGE SCALE GENOMIC DNA]</scope>
    <source>
        <strain evidence="2 3">16Sb5-5</strain>
    </source>
</reference>
<dbReference type="SMART" id="SM00855">
    <property type="entry name" value="PGAM"/>
    <property type="match status" value="1"/>
</dbReference>
<evidence type="ECO:0000313" key="3">
    <source>
        <dbReference type="Proteomes" id="UP000252770"/>
    </source>
</evidence>
<dbReference type="Gene3D" id="3.40.50.1240">
    <property type="entry name" value="Phosphoglycerate mutase-like"/>
    <property type="match status" value="1"/>
</dbReference>
<feature type="region of interest" description="Disordered" evidence="1">
    <location>
        <begin position="1"/>
        <end position="24"/>
    </location>
</feature>
<dbReference type="Proteomes" id="UP000252770">
    <property type="component" value="Unassembled WGS sequence"/>
</dbReference>
<dbReference type="AlphaFoldDB" id="A0A367YVV3"/>
<keyword evidence="3" id="KW-1185">Reference proteome</keyword>
<proteinExistence type="predicted"/>
<dbReference type="GO" id="GO:0005737">
    <property type="term" value="C:cytoplasm"/>
    <property type="evidence" value="ECO:0007669"/>
    <property type="project" value="TreeGrafter"/>
</dbReference>
<protein>
    <submittedName>
        <fullName evidence="2">Histidine phosphatase family protein</fullName>
    </submittedName>
</protein>
<name>A0A367YVV3_9ACTN</name>
<sequence>MTDSPTPPPSDARPFSAEPRQDRPHRGRALVHLVRHGEVFNPTGVLYGRLPDFHLSEVGQRMAERLGEHFADVELTHLRSSPLERAQETMAPIAARHPHLEVQLDERVLESTNLLQGRILSAKQSALRDPRVWWLLRNPLRPSWGEAYKAVVARMRTAIVDAAVAADGGQAVVVSHQLPIWMARCDAVGRPLVHDPRRRECTLASVTTFTVVDGRTTRVDYAEPAKDLLPAKVRSRRFVAGA</sequence>
<dbReference type="SUPFAM" id="SSF53254">
    <property type="entry name" value="Phosphoglycerate mutase-like"/>
    <property type="match status" value="1"/>
</dbReference>
<dbReference type="PANTHER" id="PTHR48100">
    <property type="entry name" value="BROAD-SPECIFICITY PHOSPHATASE YOR283W-RELATED"/>
    <property type="match status" value="1"/>
</dbReference>
<comment type="caution">
    <text evidence="2">The sequence shown here is derived from an EMBL/GenBank/DDBJ whole genome shotgun (WGS) entry which is preliminary data.</text>
</comment>
<gene>
    <name evidence="2" type="ORF">DT076_12475</name>
</gene>
<dbReference type="EMBL" id="QOUI01000007">
    <property type="protein sequence ID" value="RCK69152.1"/>
    <property type="molecule type" value="Genomic_DNA"/>
</dbReference>
<dbReference type="CDD" id="cd07067">
    <property type="entry name" value="HP_PGM_like"/>
    <property type="match status" value="1"/>
</dbReference>
<dbReference type="GO" id="GO:0016791">
    <property type="term" value="F:phosphatase activity"/>
    <property type="evidence" value="ECO:0007669"/>
    <property type="project" value="TreeGrafter"/>
</dbReference>
<dbReference type="InterPro" id="IPR013078">
    <property type="entry name" value="His_Pase_superF_clade-1"/>
</dbReference>
<evidence type="ECO:0000313" key="2">
    <source>
        <dbReference type="EMBL" id="RCK69152.1"/>
    </source>
</evidence>
<evidence type="ECO:0000256" key="1">
    <source>
        <dbReference type="SAM" id="MobiDB-lite"/>
    </source>
</evidence>
<dbReference type="Pfam" id="PF00300">
    <property type="entry name" value="His_Phos_1"/>
    <property type="match status" value="1"/>
</dbReference>
<dbReference type="InterPro" id="IPR050275">
    <property type="entry name" value="PGM_Phosphatase"/>
</dbReference>
<dbReference type="InterPro" id="IPR029033">
    <property type="entry name" value="His_PPase_superfam"/>
</dbReference>